<dbReference type="SUPFAM" id="SSF56645">
    <property type="entry name" value="Acyl-CoA dehydrogenase NM domain-like"/>
    <property type="match status" value="2"/>
</dbReference>
<dbReference type="EMBL" id="QOIM01000034">
    <property type="protein sequence ID" value="RCG17964.1"/>
    <property type="molecule type" value="Genomic_DNA"/>
</dbReference>
<name>A0A367EIR4_9ACTN</name>
<dbReference type="InterPro" id="IPR009100">
    <property type="entry name" value="AcylCoA_DH/oxidase_NM_dom_sf"/>
</dbReference>
<comment type="caution">
    <text evidence="9">The sequence shown here is derived from an EMBL/GenBank/DDBJ whole genome shotgun (WGS) entry which is preliminary data.</text>
</comment>
<feature type="compositionally biased region" description="Basic and acidic residues" evidence="6">
    <location>
        <begin position="448"/>
        <end position="509"/>
    </location>
</feature>
<comment type="cofactor">
    <cofactor evidence="1">
        <name>FAD</name>
        <dbReference type="ChEBI" id="CHEBI:57692"/>
    </cofactor>
</comment>
<keyword evidence="3" id="KW-0285">Flavoprotein</keyword>
<dbReference type="InterPro" id="IPR013786">
    <property type="entry name" value="AcylCoA_DH/ox_N"/>
</dbReference>
<dbReference type="GO" id="GO:0050660">
    <property type="term" value="F:flavin adenine dinucleotide binding"/>
    <property type="evidence" value="ECO:0007669"/>
    <property type="project" value="InterPro"/>
</dbReference>
<dbReference type="Gene3D" id="1.20.140.10">
    <property type="entry name" value="Butyryl-CoA Dehydrogenase, subunit A, domain 3"/>
    <property type="match status" value="1"/>
</dbReference>
<dbReference type="GO" id="GO:0003995">
    <property type="term" value="F:acyl-CoA dehydrogenase activity"/>
    <property type="evidence" value="ECO:0007669"/>
    <property type="project" value="TreeGrafter"/>
</dbReference>
<feature type="domain" description="Acyl-CoA dehydrogenase/oxidase C-terminal" evidence="7">
    <location>
        <begin position="298"/>
        <end position="431"/>
    </location>
</feature>
<dbReference type="Pfam" id="PF00441">
    <property type="entry name" value="Acyl-CoA_dh_1"/>
    <property type="match status" value="1"/>
</dbReference>
<dbReference type="SUPFAM" id="SSF47203">
    <property type="entry name" value="Acyl-CoA dehydrogenase C-terminal domain-like"/>
    <property type="match status" value="1"/>
</dbReference>
<gene>
    <name evidence="9" type="ORF">DQ392_14825</name>
</gene>
<evidence type="ECO:0000256" key="4">
    <source>
        <dbReference type="ARBA" id="ARBA00022827"/>
    </source>
</evidence>
<dbReference type="Pfam" id="PF02771">
    <property type="entry name" value="Acyl-CoA_dh_N"/>
    <property type="match status" value="1"/>
</dbReference>
<keyword evidence="5" id="KW-0560">Oxidoreductase</keyword>
<dbReference type="Gene3D" id="1.10.540.10">
    <property type="entry name" value="Acyl-CoA dehydrogenase/oxidase, N-terminal domain"/>
    <property type="match status" value="1"/>
</dbReference>
<comment type="similarity">
    <text evidence="2">Belongs to the acyl-CoA dehydrogenase family.</text>
</comment>
<keyword evidence="10" id="KW-1185">Reference proteome</keyword>
<evidence type="ECO:0000256" key="6">
    <source>
        <dbReference type="SAM" id="MobiDB-lite"/>
    </source>
</evidence>
<protein>
    <submittedName>
        <fullName evidence="9">Acyl-CoA dehydrogenase</fullName>
    </submittedName>
</protein>
<feature type="domain" description="Acyl-CoA dehydrogenase/oxidase N-terminal" evidence="8">
    <location>
        <begin position="6"/>
        <end position="119"/>
    </location>
</feature>
<sequence>MDAGFTAEQNAIRRTLRHVLDRHGGPDEVRAAARSPQGYDTGLWAALARDHGLPGLAVPVAYGGAGRGTLALALAGEETGRALLPSPLVPTACLVAPLVLALGTEAQRAGVLPRLASGELTGALAVPPGTLPVALGLTGAAGSGEPTGGEYRPGELPAGSGRSDDGRFDSGRADSGRVDGGWPVGGWSGGGRAGGIQAHRAADGWRLYGEAAQVLGGHSAGLLLVAAHAGGFTRSRTLLFLVADDAAGLLRVRHSALDETRAVARVELRDVRAELLGGPDESDARPALAALGPPVAAVLAMEAVGAADGALTRTVEQVTSGAGAGRRPCGSRQAVRTRLAEAYLRVRTARAAASYAAWVAGTDEAESRAAAGTALAVGLEALRFAAGEAVRLHGEAGSTREQTAHLSFRRAAGDDLLFGPVHRLRHQAAEAAALYAAGTGEAANVREGDVARRDAREGGVVRRDAREGDVARRDAREEAAARTDAENGETARTDEEEEAAARRDAEKGEAAPTGAEKGDAVRTGAGKAAGV</sequence>
<dbReference type="PANTHER" id="PTHR43884">
    <property type="entry name" value="ACYL-COA DEHYDROGENASE"/>
    <property type="match status" value="1"/>
</dbReference>
<dbReference type="InterPro" id="IPR046373">
    <property type="entry name" value="Acyl-CoA_Oxase/DH_mid-dom_sf"/>
</dbReference>
<dbReference type="Proteomes" id="UP000253507">
    <property type="component" value="Unassembled WGS sequence"/>
</dbReference>
<organism evidence="9 10">
    <name type="scientific">Streptomyces reniochalinae</name>
    <dbReference type="NCBI Taxonomy" id="2250578"/>
    <lineage>
        <taxon>Bacteria</taxon>
        <taxon>Bacillati</taxon>
        <taxon>Actinomycetota</taxon>
        <taxon>Actinomycetes</taxon>
        <taxon>Kitasatosporales</taxon>
        <taxon>Streptomycetaceae</taxon>
        <taxon>Streptomyces</taxon>
    </lineage>
</organism>
<accession>A0A367EIR4</accession>
<evidence type="ECO:0000256" key="5">
    <source>
        <dbReference type="ARBA" id="ARBA00023002"/>
    </source>
</evidence>
<feature type="region of interest" description="Disordered" evidence="6">
    <location>
        <begin position="138"/>
        <end position="183"/>
    </location>
</feature>
<dbReference type="AlphaFoldDB" id="A0A367EIR4"/>
<reference evidence="9 10" key="1">
    <citation type="submission" date="2018-06" db="EMBL/GenBank/DDBJ databases">
        <title>Streptomyces reniochalinae sp. nov. and Streptomyces diacarnus sp. nov. from marine sponges.</title>
        <authorList>
            <person name="Li L."/>
        </authorList>
    </citation>
    <scope>NUCLEOTIDE SEQUENCE [LARGE SCALE GENOMIC DNA]</scope>
    <source>
        <strain evidence="9 10">LHW50302</strain>
    </source>
</reference>
<evidence type="ECO:0000256" key="3">
    <source>
        <dbReference type="ARBA" id="ARBA00022630"/>
    </source>
</evidence>
<evidence type="ECO:0000256" key="2">
    <source>
        <dbReference type="ARBA" id="ARBA00009347"/>
    </source>
</evidence>
<dbReference type="InterPro" id="IPR037069">
    <property type="entry name" value="AcylCoA_DH/ox_N_sf"/>
</dbReference>
<dbReference type="InterPro" id="IPR009075">
    <property type="entry name" value="AcylCo_DH/oxidase_C"/>
</dbReference>
<evidence type="ECO:0000313" key="9">
    <source>
        <dbReference type="EMBL" id="RCG17964.1"/>
    </source>
</evidence>
<evidence type="ECO:0000313" key="10">
    <source>
        <dbReference type="Proteomes" id="UP000253507"/>
    </source>
</evidence>
<feature type="region of interest" description="Disordered" evidence="6">
    <location>
        <begin position="448"/>
        <end position="531"/>
    </location>
</feature>
<keyword evidence="4" id="KW-0274">FAD</keyword>
<evidence type="ECO:0000259" key="7">
    <source>
        <dbReference type="Pfam" id="PF00441"/>
    </source>
</evidence>
<dbReference type="OrthoDB" id="8677713at2"/>
<evidence type="ECO:0000256" key="1">
    <source>
        <dbReference type="ARBA" id="ARBA00001974"/>
    </source>
</evidence>
<dbReference type="InterPro" id="IPR036250">
    <property type="entry name" value="AcylCo_DH-like_C"/>
</dbReference>
<dbReference type="Gene3D" id="2.40.110.10">
    <property type="entry name" value="Butyryl-CoA Dehydrogenase, subunit A, domain 2"/>
    <property type="match status" value="1"/>
</dbReference>
<dbReference type="RefSeq" id="WP_114016079.1">
    <property type="nucleotide sequence ID" value="NZ_QOIM01000034.1"/>
</dbReference>
<proteinExistence type="inferred from homology"/>
<dbReference type="PANTHER" id="PTHR43884:SF20">
    <property type="entry name" value="ACYL-COA DEHYDROGENASE FADE28"/>
    <property type="match status" value="1"/>
</dbReference>
<feature type="compositionally biased region" description="Basic and acidic residues" evidence="6">
    <location>
        <begin position="162"/>
        <end position="177"/>
    </location>
</feature>
<evidence type="ECO:0000259" key="8">
    <source>
        <dbReference type="Pfam" id="PF02771"/>
    </source>
</evidence>